<dbReference type="InterPro" id="IPR013783">
    <property type="entry name" value="Ig-like_fold"/>
</dbReference>
<dbReference type="SUPFAM" id="SSF49265">
    <property type="entry name" value="Fibronectin type III"/>
    <property type="match status" value="1"/>
</dbReference>
<dbReference type="InterPro" id="IPR003961">
    <property type="entry name" value="FN3_dom"/>
</dbReference>
<dbReference type="Pfam" id="PF23759">
    <property type="entry name" value="GBD_T9SS_assoc"/>
    <property type="match status" value="1"/>
</dbReference>
<keyword evidence="3" id="KW-1185">Reference proteome</keyword>
<sequence length="987" mass="98213">MGLGSLTARAQAPANDDPCGATVLTPQGSLCAAATTATNQGATTTVPNGYTNTGSPKDVWFKFTTAASGPASFGATVTVTGNPAGFIQLFAAASGCTGPFSLIDFSPNPLSSGAPNTAAQRLTTGVLIPNTTYYLRVAGFTDADLTGAFTICVADGPGLPTCGAPTLGTPTYASTTTATIPLTLGANNTWPVAVLVTGPNGFSQTTTAAASPIQLSGLTQGTTYTVRVTAPCAASGQTAPAVTRSISTPTRYCSTGLGGSCGFSNITDVSIAGTTLTNTSQSPACTTGGYTNFPAASPTTATLQPGTSYSLSVKTANVSATDNVAAWLDFNQNGVFEASESIMPASVTSANITRTVSFTIPQTALAGPTGLRVRSLASSFSGLGTGAACTSLIGGETEDYTVTLTAPAGCAAPTGLVISNLTATTATLSFTPVAGTVSYTVTYGSYIGIGNTSIYTLLVTGSPVQLTGLIASGSSSATVVANCGPGSASSPATVGFVTPPGAPANDDCANAILLVTGISPLPVSGNSNGGTVAVPAPPVPTAACTVPINQDVWYRFVATGPAHNVVVGIDDRGSILVDAFAGTCAGFTRLACTRHLANAAGNQNATLTLPLTNLTPGQTYYIRIGQELTTAYAWPYEISVQQPNSGYCVGSHGITSTTCPAPSLTSAAIAGTTLNSVAPACQPGSAYVEYDPSGSGTATLLAGTTYQLQTTAGSGPADIGLWIDYNLNAVFEPGEFTLVGQNVTGNTTVSFTVPASATVGATRLRLRTTAAGAGLGAADACTAFTTGQTSDFRITIGTTVPNGCPTPTNVSVTRSTAGPLTGLTVAFTAGTPSTTGTTITATPTGGGTPITATAVSSPYTLTGLAPNTSYQVCVASTCAGGVTSLPPVCTTASTALATRPAALAALVGLFPNPAHRTATLAVPAALLHQAAELTLLNSVGQVARHMMVPAARADAQVALDLTHLPAGLYLVQLATDQGPLVKRLVVE</sequence>
<evidence type="ECO:0000313" key="3">
    <source>
        <dbReference type="Proteomes" id="UP000625631"/>
    </source>
</evidence>
<dbReference type="InterPro" id="IPR056600">
    <property type="entry name" value="GBD_T9SS_assoc"/>
</dbReference>
<comment type="caution">
    <text evidence="2">The sequence shown here is derived from an EMBL/GenBank/DDBJ whole genome shotgun (WGS) entry which is preliminary data.</text>
</comment>
<dbReference type="Pfam" id="PF20009">
    <property type="entry name" value="GEVED"/>
    <property type="match status" value="2"/>
</dbReference>
<accession>A0ABS0Q2D6</accession>
<dbReference type="NCBIfam" id="TIGR04183">
    <property type="entry name" value="Por_Secre_tail"/>
    <property type="match status" value="1"/>
</dbReference>
<gene>
    <name evidence="2" type="ORF">I7X13_02000</name>
</gene>
<dbReference type="Pfam" id="PF18962">
    <property type="entry name" value="Por_Secre_tail"/>
    <property type="match status" value="1"/>
</dbReference>
<dbReference type="PROSITE" id="PS50853">
    <property type="entry name" value="FN3"/>
    <property type="match status" value="2"/>
</dbReference>
<dbReference type="SMART" id="SM00060">
    <property type="entry name" value="FN3"/>
    <property type="match status" value="3"/>
</dbReference>
<proteinExistence type="predicted"/>
<protein>
    <submittedName>
        <fullName evidence="2">T9SS type A sorting domain-containing protein</fullName>
    </submittedName>
</protein>
<dbReference type="InterPro" id="IPR026444">
    <property type="entry name" value="Secre_tail"/>
</dbReference>
<dbReference type="InterPro" id="IPR045474">
    <property type="entry name" value="GEVED"/>
</dbReference>
<name>A0ABS0Q2D6_9BACT</name>
<reference evidence="2 3" key="1">
    <citation type="submission" date="2020-12" db="EMBL/GenBank/DDBJ databases">
        <title>Hymenobacter sp.</title>
        <authorList>
            <person name="Kim M.K."/>
        </authorList>
    </citation>
    <scope>NUCLEOTIDE SEQUENCE [LARGE SCALE GENOMIC DNA]</scope>
    <source>
        <strain evidence="2 3">BT442</strain>
    </source>
</reference>
<evidence type="ECO:0000313" key="2">
    <source>
        <dbReference type="EMBL" id="MBH8556799.1"/>
    </source>
</evidence>
<dbReference type="RefSeq" id="WP_198074153.1">
    <property type="nucleotide sequence ID" value="NZ_JAEDAE010000001.1"/>
</dbReference>
<evidence type="ECO:0000259" key="1">
    <source>
        <dbReference type="PROSITE" id="PS50853"/>
    </source>
</evidence>
<feature type="domain" description="Fibronectin type-III" evidence="1">
    <location>
        <begin position="412"/>
        <end position="502"/>
    </location>
</feature>
<dbReference type="EMBL" id="JAEDAE010000001">
    <property type="protein sequence ID" value="MBH8556799.1"/>
    <property type="molecule type" value="Genomic_DNA"/>
</dbReference>
<dbReference type="Proteomes" id="UP000625631">
    <property type="component" value="Unassembled WGS sequence"/>
</dbReference>
<organism evidence="2 3">
    <name type="scientific">Hymenobacter negativus</name>
    <dbReference type="NCBI Taxonomy" id="2795026"/>
    <lineage>
        <taxon>Bacteria</taxon>
        <taxon>Pseudomonadati</taxon>
        <taxon>Bacteroidota</taxon>
        <taxon>Cytophagia</taxon>
        <taxon>Cytophagales</taxon>
        <taxon>Hymenobacteraceae</taxon>
        <taxon>Hymenobacter</taxon>
    </lineage>
</organism>
<dbReference type="InterPro" id="IPR036116">
    <property type="entry name" value="FN3_sf"/>
</dbReference>
<dbReference type="Gene3D" id="2.60.40.10">
    <property type="entry name" value="Immunoglobulins"/>
    <property type="match status" value="2"/>
</dbReference>
<feature type="domain" description="Fibronectin type-III" evidence="1">
    <location>
        <begin position="806"/>
        <end position="897"/>
    </location>
</feature>